<evidence type="ECO:0000256" key="10">
    <source>
        <dbReference type="ARBA" id="ARBA00048679"/>
    </source>
</evidence>
<evidence type="ECO:0000256" key="12">
    <source>
        <dbReference type="SAM" id="MobiDB-lite"/>
    </source>
</evidence>
<proteinExistence type="inferred from homology"/>
<dbReference type="EC" id="2.7.11.1" evidence="1"/>
<evidence type="ECO:0000256" key="8">
    <source>
        <dbReference type="ARBA" id="ARBA00038181"/>
    </source>
</evidence>
<sequence>MLLSSLMPLYNSLYLLSSPPLILTATLITTLSSDSEDELSESSTVPNLFDEEVFTRQYTILKALGQGGTARVMLAQHRLTGATVAVKALVKQEKWCESKISEVDIMKILSHPNIVSLLQVIETENNIYLIMEVAKGEQLFQRIRKGGYLKEDEARRVFVQLLSAIGYCHNEGIVHRDLKPDNVIIDEQGKATIIDFGLGARFRPGQKLERLCGAFQFIPPEVFLGIPYDGPKVDIWSLGILLYYMVTGIVPFGGATLSELREKVLKGRYDIPYQLSKELRSLISLMLKMNARQRPMVRDLMSHPWLQKGEQMFKIHPNEVTSCPDPGIVAAMQNIGFNVQDISESLKHRKFNETMAAYHLFKCQVCQDNDNNVHTKFMNPGATPFPSYENPDMPPLPLKRRASEPFLQMLVPSSGNPLLRQRRGMNVPDLPEKTPTQGRDHKRSMTAPCIYLPRNIVIIIEESSFSTSSESEKTLSGLGHSRTSTSSSLQPRGWARWKTRFRKCILRLCCCMSPHKKSPRKVHPKK</sequence>
<dbReference type="PROSITE" id="PS00108">
    <property type="entry name" value="PROTEIN_KINASE_ST"/>
    <property type="match status" value="1"/>
</dbReference>
<dbReference type="InterPro" id="IPR000719">
    <property type="entry name" value="Prot_kinase_dom"/>
</dbReference>
<feature type="domain" description="Protein kinase" evidence="13">
    <location>
        <begin position="58"/>
        <end position="306"/>
    </location>
</feature>
<dbReference type="CDD" id="cd14337">
    <property type="entry name" value="UBA_MARK_Par1"/>
    <property type="match status" value="1"/>
</dbReference>
<feature type="region of interest" description="Disordered" evidence="12">
    <location>
        <begin position="469"/>
        <end position="492"/>
    </location>
</feature>
<dbReference type="OrthoDB" id="9597001at2759"/>
<evidence type="ECO:0000256" key="2">
    <source>
        <dbReference type="ARBA" id="ARBA00022527"/>
    </source>
</evidence>
<evidence type="ECO:0000256" key="7">
    <source>
        <dbReference type="ARBA" id="ARBA00037391"/>
    </source>
</evidence>
<evidence type="ECO:0000256" key="4">
    <source>
        <dbReference type="ARBA" id="ARBA00022741"/>
    </source>
</evidence>
<keyword evidence="6 11" id="KW-0067">ATP-binding</keyword>
<evidence type="ECO:0000313" key="14">
    <source>
        <dbReference type="Proteomes" id="UP000886700"/>
    </source>
</evidence>
<evidence type="ECO:0000256" key="9">
    <source>
        <dbReference type="ARBA" id="ARBA00047899"/>
    </source>
</evidence>
<evidence type="ECO:0000256" key="6">
    <source>
        <dbReference type="ARBA" id="ARBA00022840"/>
    </source>
</evidence>
<dbReference type="FunFam" id="3.30.200.20:FF:000003">
    <property type="entry name" value="Non-specific serine/threonine protein kinase"/>
    <property type="match status" value="1"/>
</dbReference>
<organism evidence="14 15">
    <name type="scientific">Mesocricetus auratus</name>
    <name type="common">Golden hamster</name>
    <dbReference type="NCBI Taxonomy" id="10036"/>
    <lineage>
        <taxon>Eukaryota</taxon>
        <taxon>Metazoa</taxon>
        <taxon>Chordata</taxon>
        <taxon>Craniata</taxon>
        <taxon>Vertebrata</taxon>
        <taxon>Euteleostomi</taxon>
        <taxon>Mammalia</taxon>
        <taxon>Eutheria</taxon>
        <taxon>Euarchontoglires</taxon>
        <taxon>Glires</taxon>
        <taxon>Rodentia</taxon>
        <taxon>Myomorpha</taxon>
        <taxon>Muroidea</taxon>
        <taxon>Cricetidae</taxon>
        <taxon>Cricetinae</taxon>
        <taxon>Mesocricetus</taxon>
    </lineage>
</organism>
<dbReference type="KEGG" id="maua:101827812"/>
<dbReference type="GO" id="GO:0005524">
    <property type="term" value="F:ATP binding"/>
    <property type="evidence" value="ECO:0007669"/>
    <property type="project" value="UniProtKB-UniRule"/>
</dbReference>
<comment type="similarity">
    <text evidence="8">Belongs to the protein kinase superfamily. CAMK Ser/Thr protein kinase family. Smok subfamily.</text>
</comment>
<dbReference type="SUPFAM" id="SSF56112">
    <property type="entry name" value="Protein kinase-like (PK-like)"/>
    <property type="match status" value="1"/>
</dbReference>
<dbReference type="GO" id="GO:0004674">
    <property type="term" value="F:protein serine/threonine kinase activity"/>
    <property type="evidence" value="ECO:0007669"/>
    <property type="project" value="UniProtKB-KW"/>
</dbReference>
<feature type="region of interest" description="Disordered" evidence="12">
    <location>
        <begin position="417"/>
        <end position="442"/>
    </location>
</feature>
<accession>A0A1U7Q3I0</accession>
<evidence type="ECO:0000256" key="5">
    <source>
        <dbReference type="ARBA" id="ARBA00022777"/>
    </source>
</evidence>
<dbReference type="GeneID" id="101827812"/>
<dbReference type="InterPro" id="IPR011009">
    <property type="entry name" value="Kinase-like_dom_sf"/>
</dbReference>
<comment type="catalytic activity">
    <reaction evidence="10">
        <text>L-seryl-[protein] + ATP = O-phospho-L-seryl-[protein] + ADP + H(+)</text>
        <dbReference type="Rhea" id="RHEA:17989"/>
        <dbReference type="Rhea" id="RHEA-COMP:9863"/>
        <dbReference type="Rhea" id="RHEA-COMP:11604"/>
        <dbReference type="ChEBI" id="CHEBI:15378"/>
        <dbReference type="ChEBI" id="CHEBI:29999"/>
        <dbReference type="ChEBI" id="CHEBI:30616"/>
        <dbReference type="ChEBI" id="CHEBI:83421"/>
        <dbReference type="ChEBI" id="CHEBI:456216"/>
        <dbReference type="EC" id="2.7.11.1"/>
    </reaction>
</comment>
<dbReference type="InterPro" id="IPR017441">
    <property type="entry name" value="Protein_kinase_ATP_BS"/>
</dbReference>
<dbReference type="SMART" id="SM00220">
    <property type="entry name" value="S_TKc"/>
    <property type="match status" value="1"/>
</dbReference>
<dbReference type="FunFam" id="1.10.8.10:FF:000005">
    <property type="entry name" value="Non-specific serine/threonine protein kinase"/>
    <property type="match status" value="1"/>
</dbReference>
<dbReference type="PROSITE" id="PS50011">
    <property type="entry name" value="PROTEIN_KINASE_DOM"/>
    <property type="match status" value="1"/>
</dbReference>
<evidence type="ECO:0000313" key="15">
    <source>
        <dbReference type="RefSeq" id="XP_005065788.1"/>
    </source>
</evidence>
<feature type="binding site" evidence="11">
    <location>
        <position position="87"/>
    </location>
    <ligand>
        <name>ATP</name>
        <dbReference type="ChEBI" id="CHEBI:30616"/>
    </ligand>
</feature>
<dbReference type="InterPro" id="IPR008271">
    <property type="entry name" value="Ser/Thr_kinase_AS"/>
</dbReference>
<dbReference type="PANTHER" id="PTHR24346:SF95">
    <property type="entry name" value="SPERM MOTILITY KINASE 3A"/>
    <property type="match status" value="1"/>
</dbReference>
<protein>
    <recommendedName>
        <fullName evidence="1">non-specific serine/threonine protein kinase</fullName>
        <ecNumber evidence="1">2.7.11.1</ecNumber>
    </recommendedName>
</protein>
<dbReference type="FunFam" id="1.10.510.10:FF:000592">
    <property type="entry name" value="CAMK family protein kinase"/>
    <property type="match status" value="1"/>
</dbReference>
<name>A0A1U7Q3I0_MESAU</name>
<evidence type="ECO:0000256" key="3">
    <source>
        <dbReference type="ARBA" id="ARBA00022679"/>
    </source>
</evidence>
<dbReference type="Pfam" id="PF00069">
    <property type="entry name" value="Pkinase"/>
    <property type="match status" value="1"/>
</dbReference>
<evidence type="ECO:0000256" key="11">
    <source>
        <dbReference type="PROSITE-ProRule" id="PRU10141"/>
    </source>
</evidence>
<dbReference type="RefSeq" id="XP_005065788.1">
    <property type="nucleotide sequence ID" value="XM_005065731.2"/>
</dbReference>
<evidence type="ECO:0000259" key="13">
    <source>
        <dbReference type="PROSITE" id="PS50011"/>
    </source>
</evidence>
<evidence type="ECO:0000256" key="1">
    <source>
        <dbReference type="ARBA" id="ARBA00012513"/>
    </source>
</evidence>
<dbReference type="Proteomes" id="UP000886700">
    <property type="component" value="Unplaced"/>
</dbReference>
<comment type="function">
    <text evidence="7">May play a role in sperm motility, especially in the regulation of flagellar function.</text>
</comment>
<dbReference type="PANTHER" id="PTHR24346">
    <property type="entry name" value="MAP/MICROTUBULE AFFINITY-REGULATING KINASE"/>
    <property type="match status" value="1"/>
</dbReference>
<keyword evidence="3" id="KW-0808">Transferase</keyword>
<reference evidence="15" key="1">
    <citation type="submission" date="2025-08" db="UniProtKB">
        <authorList>
            <consortium name="RefSeq"/>
        </authorList>
    </citation>
    <scope>IDENTIFICATION</scope>
    <source>
        <tissue evidence="15">Liver</tissue>
    </source>
</reference>
<dbReference type="AlphaFoldDB" id="A0A1U7Q3I0"/>
<keyword evidence="14" id="KW-1185">Reference proteome</keyword>
<dbReference type="PROSITE" id="PS00107">
    <property type="entry name" value="PROTEIN_KINASE_ATP"/>
    <property type="match status" value="1"/>
</dbReference>
<dbReference type="CDD" id="cd14003">
    <property type="entry name" value="STKc_AMPK-like"/>
    <property type="match status" value="1"/>
</dbReference>
<dbReference type="GO" id="GO:0005737">
    <property type="term" value="C:cytoplasm"/>
    <property type="evidence" value="ECO:0007669"/>
    <property type="project" value="TreeGrafter"/>
</dbReference>
<dbReference type="Gene3D" id="1.10.510.10">
    <property type="entry name" value="Transferase(Phosphotransferase) domain 1"/>
    <property type="match status" value="1"/>
</dbReference>
<comment type="catalytic activity">
    <reaction evidence="9">
        <text>L-threonyl-[protein] + ATP = O-phospho-L-threonyl-[protein] + ADP + H(+)</text>
        <dbReference type="Rhea" id="RHEA:46608"/>
        <dbReference type="Rhea" id="RHEA-COMP:11060"/>
        <dbReference type="Rhea" id="RHEA-COMP:11605"/>
        <dbReference type="ChEBI" id="CHEBI:15378"/>
        <dbReference type="ChEBI" id="CHEBI:30013"/>
        <dbReference type="ChEBI" id="CHEBI:30616"/>
        <dbReference type="ChEBI" id="CHEBI:61977"/>
        <dbReference type="ChEBI" id="CHEBI:456216"/>
        <dbReference type="EC" id="2.7.11.1"/>
    </reaction>
</comment>
<keyword evidence="2" id="KW-0723">Serine/threonine-protein kinase</keyword>
<dbReference type="eggNOG" id="KOG0586">
    <property type="taxonomic scope" value="Eukaryota"/>
</dbReference>
<keyword evidence="4 11" id="KW-0547">Nucleotide-binding</keyword>
<gene>
    <name evidence="15" type="primary">LOC101827812</name>
</gene>
<feature type="compositionally biased region" description="Polar residues" evidence="12">
    <location>
        <begin position="481"/>
        <end position="490"/>
    </location>
</feature>
<dbReference type="GO" id="GO:0035556">
    <property type="term" value="P:intracellular signal transduction"/>
    <property type="evidence" value="ECO:0007669"/>
    <property type="project" value="TreeGrafter"/>
</dbReference>
<keyword evidence="5" id="KW-0418">Kinase</keyword>